<evidence type="ECO:0000313" key="2">
    <source>
        <dbReference type="EMBL" id="KAJ8901577.1"/>
    </source>
</evidence>
<dbReference type="AlphaFoldDB" id="A0AAV8UJQ5"/>
<proteinExistence type="predicted"/>
<dbReference type="PROSITE" id="PS51462">
    <property type="entry name" value="NUDIX"/>
    <property type="match status" value="1"/>
</dbReference>
<gene>
    <name evidence="2" type="ORF">NDN08_003785</name>
</gene>
<name>A0AAV8UJQ5_9RHOD</name>
<dbReference type="GO" id="GO:0005737">
    <property type="term" value="C:cytoplasm"/>
    <property type="evidence" value="ECO:0007669"/>
    <property type="project" value="TreeGrafter"/>
</dbReference>
<dbReference type="GO" id="GO:0004452">
    <property type="term" value="F:isopentenyl-diphosphate delta-isomerase activity"/>
    <property type="evidence" value="ECO:0007669"/>
    <property type="project" value="TreeGrafter"/>
</dbReference>
<organism evidence="2 3">
    <name type="scientific">Rhodosorus marinus</name>
    <dbReference type="NCBI Taxonomy" id="101924"/>
    <lineage>
        <taxon>Eukaryota</taxon>
        <taxon>Rhodophyta</taxon>
        <taxon>Stylonematophyceae</taxon>
        <taxon>Stylonematales</taxon>
        <taxon>Stylonemataceae</taxon>
        <taxon>Rhodosorus</taxon>
    </lineage>
</organism>
<dbReference type="PANTHER" id="PTHR10885:SF20">
    <property type="entry name" value="NUDIX HYDROLASE DOMAIN-CONTAINING PROTEIN"/>
    <property type="match status" value="1"/>
</dbReference>
<dbReference type="InterPro" id="IPR000086">
    <property type="entry name" value="NUDIX_hydrolase_dom"/>
</dbReference>
<comment type="caution">
    <text evidence="2">The sequence shown here is derived from an EMBL/GenBank/DDBJ whole genome shotgun (WGS) entry which is preliminary data.</text>
</comment>
<protein>
    <recommendedName>
        <fullName evidence="1">Nudix hydrolase domain-containing protein</fullName>
    </recommendedName>
</protein>
<feature type="domain" description="Nudix hydrolase" evidence="1">
    <location>
        <begin position="35"/>
        <end position="171"/>
    </location>
</feature>
<dbReference type="InterPro" id="IPR015797">
    <property type="entry name" value="NUDIX_hydrolase-like_dom_sf"/>
</dbReference>
<sequence length="196" mass="22771">MMAVADAETELLDVVDKFNNVLRQELRGVVHRHGLLHRAVHVVVFNSTEQLLLQRRSAMKKLGPNCWDLSCAEHLMVGESYAKAALRGLHEELNINKPECDLQLWEPMLQLMDYPEVDVKDNEFIAMFATLYDGEVIEDKVEVAETRWCTIEELQVEMKQSPDSFTPWFRKDYDKLNLESIIEQLKMKRARTPVLV</sequence>
<dbReference type="Gene3D" id="3.90.79.10">
    <property type="entry name" value="Nucleoside Triphosphate Pyrophosphohydrolase"/>
    <property type="match status" value="1"/>
</dbReference>
<evidence type="ECO:0000259" key="1">
    <source>
        <dbReference type="PROSITE" id="PS51462"/>
    </source>
</evidence>
<evidence type="ECO:0000313" key="3">
    <source>
        <dbReference type="Proteomes" id="UP001157974"/>
    </source>
</evidence>
<reference evidence="2 3" key="1">
    <citation type="journal article" date="2023" name="Nat. Commun.">
        <title>Origin of minicircular mitochondrial genomes in red algae.</title>
        <authorList>
            <person name="Lee Y."/>
            <person name="Cho C.H."/>
            <person name="Lee Y.M."/>
            <person name="Park S.I."/>
            <person name="Yang J.H."/>
            <person name="West J.A."/>
            <person name="Bhattacharya D."/>
            <person name="Yoon H.S."/>
        </authorList>
    </citation>
    <scope>NUCLEOTIDE SEQUENCE [LARGE SCALE GENOMIC DNA]</scope>
    <source>
        <strain evidence="2 3">CCMP1338</strain>
        <tissue evidence="2">Whole cell</tissue>
    </source>
</reference>
<dbReference type="PANTHER" id="PTHR10885">
    <property type="entry name" value="ISOPENTENYL-DIPHOSPHATE DELTA-ISOMERASE"/>
    <property type="match status" value="1"/>
</dbReference>
<dbReference type="SUPFAM" id="SSF55811">
    <property type="entry name" value="Nudix"/>
    <property type="match status" value="1"/>
</dbReference>
<accession>A0AAV8UJQ5</accession>
<keyword evidence="3" id="KW-1185">Reference proteome</keyword>
<dbReference type="Proteomes" id="UP001157974">
    <property type="component" value="Unassembled WGS sequence"/>
</dbReference>
<dbReference type="Pfam" id="PF00293">
    <property type="entry name" value="NUDIX"/>
    <property type="match status" value="1"/>
</dbReference>
<dbReference type="CDD" id="cd04692">
    <property type="entry name" value="NUDIX_Hydrolase"/>
    <property type="match status" value="1"/>
</dbReference>
<dbReference type="EMBL" id="JAMWBK010000010">
    <property type="protein sequence ID" value="KAJ8901577.1"/>
    <property type="molecule type" value="Genomic_DNA"/>
</dbReference>
<dbReference type="GO" id="GO:0009240">
    <property type="term" value="P:isopentenyl diphosphate biosynthetic process"/>
    <property type="evidence" value="ECO:0007669"/>
    <property type="project" value="TreeGrafter"/>
</dbReference>